<gene>
    <name evidence="13" type="ORF">INT45_013330</name>
</gene>
<organism evidence="13 14">
    <name type="scientific">Circinella minor</name>
    <dbReference type="NCBI Taxonomy" id="1195481"/>
    <lineage>
        <taxon>Eukaryota</taxon>
        <taxon>Fungi</taxon>
        <taxon>Fungi incertae sedis</taxon>
        <taxon>Mucoromycota</taxon>
        <taxon>Mucoromycotina</taxon>
        <taxon>Mucoromycetes</taxon>
        <taxon>Mucorales</taxon>
        <taxon>Lichtheimiaceae</taxon>
        <taxon>Circinella</taxon>
    </lineage>
</organism>
<comment type="function">
    <text evidence="10">Catalyzes the reduction of 3'-oxosphinganine (3-ketodihydrosphingosine/KDS) to sphinganine (dihydrosphingosine/DHS), the second step of de novo sphingolipid biosynthesis.</text>
</comment>
<evidence type="ECO:0000256" key="4">
    <source>
        <dbReference type="ARBA" id="ARBA00022824"/>
    </source>
</evidence>
<dbReference type="GO" id="GO:0030148">
    <property type="term" value="P:sphingolipid biosynthetic process"/>
    <property type="evidence" value="ECO:0007669"/>
    <property type="project" value="InterPro"/>
</dbReference>
<dbReference type="CDD" id="cd08939">
    <property type="entry name" value="KDSR-like_SDR_c"/>
    <property type="match status" value="1"/>
</dbReference>
<keyword evidence="7" id="KW-0560">Oxidoreductase</keyword>
<keyword evidence="14" id="KW-1185">Reference proteome</keyword>
<keyword evidence="12" id="KW-0812">Transmembrane</keyword>
<evidence type="ECO:0000313" key="13">
    <source>
        <dbReference type="EMBL" id="KAG2218379.1"/>
    </source>
</evidence>
<dbReference type="EC" id="1.1.1.102" evidence="9"/>
<comment type="subcellular location">
    <subcellularLocation>
        <location evidence="1">Endoplasmic reticulum</location>
    </subcellularLocation>
</comment>
<dbReference type="FunFam" id="3.40.50.720:FF:000468">
    <property type="entry name" value="Short-chain dehydrogenase, putative"/>
    <property type="match status" value="1"/>
</dbReference>
<feature type="transmembrane region" description="Helical" evidence="12">
    <location>
        <begin position="6"/>
        <end position="27"/>
    </location>
</feature>
<dbReference type="GO" id="GO:0047560">
    <property type="term" value="F:3-dehydrosphinganine reductase activity"/>
    <property type="evidence" value="ECO:0007669"/>
    <property type="project" value="UniProtKB-EC"/>
</dbReference>
<evidence type="ECO:0000256" key="12">
    <source>
        <dbReference type="SAM" id="Phobius"/>
    </source>
</evidence>
<keyword evidence="5" id="KW-0521">NADP</keyword>
<comment type="catalytic activity">
    <reaction evidence="11">
        <text>sphinganine + NADP(+) = 3-oxosphinganine + NADPH + H(+)</text>
        <dbReference type="Rhea" id="RHEA:22640"/>
        <dbReference type="ChEBI" id="CHEBI:15378"/>
        <dbReference type="ChEBI" id="CHEBI:57783"/>
        <dbReference type="ChEBI" id="CHEBI:57817"/>
        <dbReference type="ChEBI" id="CHEBI:58299"/>
        <dbReference type="ChEBI" id="CHEBI:58349"/>
        <dbReference type="EC" id="1.1.1.102"/>
    </reaction>
    <physiologicalReaction direction="right-to-left" evidence="11">
        <dbReference type="Rhea" id="RHEA:22642"/>
    </physiologicalReaction>
</comment>
<evidence type="ECO:0000313" key="14">
    <source>
        <dbReference type="Proteomes" id="UP000646827"/>
    </source>
</evidence>
<keyword evidence="12" id="KW-0472">Membrane</keyword>
<proteinExistence type="predicted"/>
<comment type="pathway">
    <text evidence="2">Lipid metabolism; sphingolipid metabolism.</text>
</comment>
<dbReference type="Pfam" id="PF00106">
    <property type="entry name" value="adh_short"/>
    <property type="match status" value="1"/>
</dbReference>
<comment type="pathway">
    <text evidence="3">Sphingolipid metabolism.</text>
</comment>
<feature type="transmembrane region" description="Helical" evidence="12">
    <location>
        <begin position="296"/>
        <end position="316"/>
    </location>
</feature>
<evidence type="ECO:0000256" key="7">
    <source>
        <dbReference type="ARBA" id="ARBA00023002"/>
    </source>
</evidence>
<protein>
    <recommendedName>
        <fullName evidence="9">3-dehydrosphinganine reductase</fullName>
        <ecNumber evidence="9">1.1.1.102</ecNumber>
    </recommendedName>
</protein>
<dbReference type="SUPFAM" id="SSF51735">
    <property type="entry name" value="NAD(P)-binding Rossmann-fold domains"/>
    <property type="match status" value="1"/>
</dbReference>
<dbReference type="InterPro" id="IPR045022">
    <property type="entry name" value="KDSR-like"/>
</dbReference>
<dbReference type="Gene3D" id="3.40.50.720">
    <property type="entry name" value="NAD(P)-binding Rossmann-like Domain"/>
    <property type="match status" value="1"/>
</dbReference>
<keyword evidence="4" id="KW-0256">Endoplasmic reticulum</keyword>
<evidence type="ECO:0000256" key="3">
    <source>
        <dbReference type="ARBA" id="ARBA00004991"/>
    </source>
</evidence>
<dbReference type="Proteomes" id="UP000646827">
    <property type="component" value="Unassembled WGS sequence"/>
</dbReference>
<keyword evidence="12" id="KW-1133">Transmembrane helix</keyword>
<sequence length="325" mass="35692">MTVPAWASVLIALGAVTVVALSVDHLYNRIIRNPFEPTKKHCFITGGSTGLGKSLAIELIKKGANVTIVARRQSELDKAAQEIEACKINKEQRVVTISADMTSKEDVIRALEEAKVKMGSVPEIVCTCAGASFPKYFCDHSMDDFEYLTKLNYLGQAYVAHQATILMRDNDVKDGKIIFVSSMLGLLSFTGYSAYSPTKFAIRGLADTLRNELKRYNIDVHIFFPGNIDSPGYVVENSTKPEVTKTIEGASPAMDPKECAKALLSGLYSGHYMITTEFIGEVLRCATRGVNPSNNYVIDFFLAVIAQPVGSIYALFMDYLAKRAK</sequence>
<keyword evidence="8" id="KW-0443">Lipid metabolism</keyword>
<evidence type="ECO:0000256" key="2">
    <source>
        <dbReference type="ARBA" id="ARBA00004760"/>
    </source>
</evidence>
<dbReference type="AlphaFoldDB" id="A0A8H7VKX3"/>
<evidence type="ECO:0000256" key="1">
    <source>
        <dbReference type="ARBA" id="ARBA00004240"/>
    </source>
</evidence>
<keyword evidence="6" id="KW-0746">Sphingolipid metabolism</keyword>
<evidence type="ECO:0000256" key="8">
    <source>
        <dbReference type="ARBA" id="ARBA00023098"/>
    </source>
</evidence>
<dbReference type="InterPro" id="IPR002347">
    <property type="entry name" value="SDR_fam"/>
</dbReference>
<evidence type="ECO:0000256" key="6">
    <source>
        <dbReference type="ARBA" id="ARBA00022919"/>
    </source>
</evidence>
<dbReference type="OrthoDB" id="10267115at2759"/>
<name>A0A8H7VKX3_9FUNG</name>
<evidence type="ECO:0000256" key="5">
    <source>
        <dbReference type="ARBA" id="ARBA00022857"/>
    </source>
</evidence>
<evidence type="ECO:0000256" key="9">
    <source>
        <dbReference type="ARBA" id="ARBA00026112"/>
    </source>
</evidence>
<dbReference type="GO" id="GO:0006666">
    <property type="term" value="P:3-keto-sphinganine metabolic process"/>
    <property type="evidence" value="ECO:0007669"/>
    <property type="project" value="InterPro"/>
</dbReference>
<dbReference type="PANTHER" id="PTHR43550:SF3">
    <property type="entry name" value="3-KETODIHYDROSPHINGOSINE REDUCTASE"/>
    <property type="match status" value="1"/>
</dbReference>
<dbReference type="GO" id="GO:0005789">
    <property type="term" value="C:endoplasmic reticulum membrane"/>
    <property type="evidence" value="ECO:0007669"/>
    <property type="project" value="TreeGrafter"/>
</dbReference>
<comment type="caution">
    <text evidence="13">The sequence shown here is derived from an EMBL/GenBank/DDBJ whole genome shotgun (WGS) entry which is preliminary data.</text>
</comment>
<evidence type="ECO:0000256" key="11">
    <source>
        <dbReference type="ARBA" id="ARBA00048930"/>
    </source>
</evidence>
<dbReference type="EMBL" id="JAEPRB010000233">
    <property type="protein sequence ID" value="KAG2218379.1"/>
    <property type="molecule type" value="Genomic_DNA"/>
</dbReference>
<dbReference type="PRINTS" id="PR00081">
    <property type="entry name" value="GDHRDH"/>
</dbReference>
<feature type="transmembrane region" description="Helical" evidence="12">
    <location>
        <begin position="177"/>
        <end position="195"/>
    </location>
</feature>
<dbReference type="InterPro" id="IPR036291">
    <property type="entry name" value="NAD(P)-bd_dom_sf"/>
</dbReference>
<evidence type="ECO:0000256" key="10">
    <source>
        <dbReference type="ARBA" id="ARBA00044737"/>
    </source>
</evidence>
<accession>A0A8H7VKX3</accession>
<dbReference type="PANTHER" id="PTHR43550">
    <property type="entry name" value="3-KETODIHYDROSPHINGOSINE REDUCTASE"/>
    <property type="match status" value="1"/>
</dbReference>
<reference evidence="13 14" key="1">
    <citation type="submission" date="2020-12" db="EMBL/GenBank/DDBJ databases">
        <title>Metabolic potential, ecology and presence of endohyphal bacteria is reflected in genomic diversity of Mucoromycotina.</title>
        <authorList>
            <person name="Muszewska A."/>
            <person name="Okrasinska A."/>
            <person name="Steczkiewicz K."/>
            <person name="Drgas O."/>
            <person name="Orlowska M."/>
            <person name="Perlinska-Lenart U."/>
            <person name="Aleksandrzak-Piekarczyk T."/>
            <person name="Szatraj K."/>
            <person name="Zielenkiewicz U."/>
            <person name="Pilsyk S."/>
            <person name="Malc E."/>
            <person name="Mieczkowski P."/>
            <person name="Kruszewska J.S."/>
            <person name="Biernat P."/>
            <person name="Pawlowska J."/>
        </authorList>
    </citation>
    <scope>NUCLEOTIDE SEQUENCE [LARGE SCALE GENOMIC DNA]</scope>
    <source>
        <strain evidence="13 14">CBS 142.35</strain>
    </source>
</reference>